<comment type="caution">
    <text evidence="2">The sequence shown here is derived from an EMBL/GenBank/DDBJ whole genome shotgun (WGS) entry which is preliminary data.</text>
</comment>
<comment type="similarity">
    <text evidence="1">Belongs to the asp23 family.</text>
</comment>
<protein>
    <submittedName>
        <fullName evidence="2">Asp23/Gls24 family envelope stress response protein</fullName>
    </submittedName>
</protein>
<evidence type="ECO:0000313" key="2">
    <source>
        <dbReference type="EMBL" id="MCC2231551.1"/>
    </source>
</evidence>
<name>A0AAE3JH73_9FIRM</name>
<dbReference type="Proteomes" id="UP001198182">
    <property type="component" value="Unassembled WGS sequence"/>
</dbReference>
<evidence type="ECO:0000256" key="1">
    <source>
        <dbReference type="ARBA" id="ARBA00005721"/>
    </source>
</evidence>
<sequence length="131" mass="14240">MAAEQTENKAAHVIHEKEEIGKVIISDEVFSLIAGLAAMEVEGVNSMAGNITRELVAKLAMKNLAKGVKVEVQDESVTVYMSLNIDFGYNIPQVSAKVQERVKASVENMTGFHVETVNIKIAGVIVNRDRA</sequence>
<reference evidence="2" key="1">
    <citation type="submission" date="2021-10" db="EMBL/GenBank/DDBJ databases">
        <title>Anaerobic single-cell dispensing facilitates the cultivation of human gut bacteria.</title>
        <authorList>
            <person name="Afrizal A."/>
        </authorList>
    </citation>
    <scope>NUCLEOTIDE SEQUENCE</scope>
    <source>
        <strain evidence="2">CLA-AA-H215</strain>
    </source>
</reference>
<proteinExistence type="inferred from homology"/>
<dbReference type="PANTHER" id="PTHR34297:SF1">
    <property type="entry name" value="ASP23_GLS24 FAMILY ENVELOPE STRESS RESPONSE PROTEIN"/>
    <property type="match status" value="1"/>
</dbReference>
<dbReference type="RefSeq" id="WP_308454072.1">
    <property type="nucleotide sequence ID" value="NZ_JAJEQR010000032.1"/>
</dbReference>
<gene>
    <name evidence="2" type="ORF">LKD81_11160</name>
</gene>
<dbReference type="Pfam" id="PF03780">
    <property type="entry name" value="Asp23"/>
    <property type="match status" value="1"/>
</dbReference>
<dbReference type="EMBL" id="JAJEQR010000032">
    <property type="protein sequence ID" value="MCC2231551.1"/>
    <property type="molecule type" value="Genomic_DNA"/>
</dbReference>
<evidence type="ECO:0000313" key="3">
    <source>
        <dbReference type="Proteomes" id="UP001198182"/>
    </source>
</evidence>
<organism evidence="2 3">
    <name type="scientific">Hominifimenecus microfluidus</name>
    <dbReference type="NCBI Taxonomy" id="2885348"/>
    <lineage>
        <taxon>Bacteria</taxon>
        <taxon>Bacillati</taxon>
        <taxon>Bacillota</taxon>
        <taxon>Clostridia</taxon>
        <taxon>Lachnospirales</taxon>
        <taxon>Lachnospiraceae</taxon>
        <taxon>Hominifimenecus</taxon>
    </lineage>
</organism>
<accession>A0AAE3JH73</accession>
<dbReference type="InterPro" id="IPR005531">
    <property type="entry name" value="Asp23"/>
</dbReference>
<dbReference type="AlphaFoldDB" id="A0AAE3JH73"/>
<dbReference type="PANTHER" id="PTHR34297">
    <property type="entry name" value="HYPOTHETICAL CYTOSOLIC PROTEIN-RELATED"/>
    <property type="match status" value="1"/>
</dbReference>
<keyword evidence="3" id="KW-1185">Reference proteome</keyword>